<dbReference type="GO" id="GO:0005524">
    <property type="term" value="F:ATP binding"/>
    <property type="evidence" value="ECO:0007669"/>
    <property type="project" value="InterPro"/>
</dbReference>
<dbReference type="InterPro" id="IPR000719">
    <property type="entry name" value="Prot_kinase_dom"/>
</dbReference>
<dbReference type="PANTHER" id="PTHR24348">
    <property type="entry name" value="SERINE/THREONINE-PROTEIN KINASE UNC-51-RELATED"/>
    <property type="match status" value="1"/>
</dbReference>
<dbReference type="GO" id="GO:0005737">
    <property type="term" value="C:cytoplasm"/>
    <property type="evidence" value="ECO:0007669"/>
    <property type="project" value="TreeGrafter"/>
</dbReference>
<dbReference type="InterPro" id="IPR008271">
    <property type="entry name" value="Ser/Thr_kinase_AS"/>
</dbReference>
<sequence length="382" mass="44091">MEYCNYHDLERYLRRKGPLNETDLKIFLQMLAVGLKILHEKNIVHRDLKPMNLLLHNSKNKINPKPDELTLKIADFGISRTVSNKILATTRLGTPVYMAPEIWLGEKEAQQIARRNFFKKVFTLKYADDRSKLLEINGLNLLVNEERTSSDVILEKAHVAYIPSLVTHVNSRNSRTYGKLYPENDHFDTIKHLDIITLNTHLHEPMKKILSRTRANDRMHGINSGEKRSIRIKSQLVHFMDFGCGRFNGFAVSTNSISVIYNGHRLTEMEYNLAKNSFGQFDVAIFSIPIVKRKEVLIRVLPFVNTSSIGISEDYTAEKVAEFIKFSKIKWGFIFFERYKEKDSQKLEKEYESQLTKLAGIEIGSDKLYMVLQKGGSCTLTI</sequence>
<dbReference type="Pfam" id="PF00069">
    <property type="entry name" value="Pkinase"/>
    <property type="match status" value="1"/>
</dbReference>
<evidence type="ECO:0000313" key="3">
    <source>
        <dbReference type="WBParaSite" id="ACRNAN_scaffold9764.g20895.t1"/>
    </source>
</evidence>
<dbReference type="SUPFAM" id="SSF56112">
    <property type="entry name" value="Protein kinase-like (PK-like)"/>
    <property type="match status" value="1"/>
</dbReference>
<reference evidence="3" key="1">
    <citation type="submission" date="2022-11" db="UniProtKB">
        <authorList>
            <consortium name="WormBaseParasite"/>
        </authorList>
    </citation>
    <scope>IDENTIFICATION</scope>
</reference>
<accession>A0A914EPI7</accession>
<organism evidence="2 3">
    <name type="scientific">Acrobeloides nanus</name>
    <dbReference type="NCBI Taxonomy" id="290746"/>
    <lineage>
        <taxon>Eukaryota</taxon>
        <taxon>Metazoa</taxon>
        <taxon>Ecdysozoa</taxon>
        <taxon>Nematoda</taxon>
        <taxon>Chromadorea</taxon>
        <taxon>Rhabditida</taxon>
        <taxon>Tylenchina</taxon>
        <taxon>Cephalobomorpha</taxon>
        <taxon>Cephaloboidea</taxon>
        <taxon>Cephalobidae</taxon>
        <taxon>Acrobeloides</taxon>
    </lineage>
</organism>
<feature type="domain" description="Protein kinase" evidence="1">
    <location>
        <begin position="1"/>
        <end position="232"/>
    </location>
</feature>
<dbReference type="InterPro" id="IPR011009">
    <property type="entry name" value="Kinase-like_dom_sf"/>
</dbReference>
<evidence type="ECO:0000259" key="1">
    <source>
        <dbReference type="PROSITE" id="PS50011"/>
    </source>
</evidence>
<dbReference type="GO" id="GO:0010506">
    <property type="term" value="P:regulation of autophagy"/>
    <property type="evidence" value="ECO:0007669"/>
    <property type="project" value="InterPro"/>
</dbReference>
<dbReference type="Proteomes" id="UP000887540">
    <property type="component" value="Unplaced"/>
</dbReference>
<dbReference type="Gene3D" id="1.10.510.10">
    <property type="entry name" value="Transferase(Phosphotransferase) domain 1"/>
    <property type="match status" value="1"/>
</dbReference>
<proteinExistence type="predicted"/>
<dbReference type="SMART" id="SM00220">
    <property type="entry name" value="S_TKc"/>
    <property type="match status" value="1"/>
</dbReference>
<dbReference type="AlphaFoldDB" id="A0A914EPI7"/>
<evidence type="ECO:0000313" key="2">
    <source>
        <dbReference type="Proteomes" id="UP000887540"/>
    </source>
</evidence>
<dbReference type="GO" id="GO:0004674">
    <property type="term" value="F:protein serine/threonine kinase activity"/>
    <property type="evidence" value="ECO:0007669"/>
    <property type="project" value="InterPro"/>
</dbReference>
<keyword evidence="2" id="KW-1185">Reference proteome</keyword>
<dbReference type="GO" id="GO:0006914">
    <property type="term" value="P:autophagy"/>
    <property type="evidence" value="ECO:0007669"/>
    <property type="project" value="UniProtKB-ARBA"/>
</dbReference>
<dbReference type="PROSITE" id="PS00108">
    <property type="entry name" value="PROTEIN_KINASE_ST"/>
    <property type="match status" value="1"/>
</dbReference>
<dbReference type="PROSITE" id="PS50011">
    <property type="entry name" value="PROTEIN_KINASE_DOM"/>
    <property type="match status" value="1"/>
</dbReference>
<dbReference type="WBParaSite" id="ACRNAN_scaffold9764.g20895.t1">
    <property type="protein sequence ID" value="ACRNAN_scaffold9764.g20895.t1"/>
    <property type="gene ID" value="ACRNAN_scaffold9764.g20895"/>
</dbReference>
<protein>
    <submittedName>
        <fullName evidence="3">Protein kinase domain-containing protein</fullName>
    </submittedName>
</protein>
<dbReference type="InterPro" id="IPR045269">
    <property type="entry name" value="Atg1-like"/>
</dbReference>
<name>A0A914EPI7_9BILA</name>